<evidence type="ECO:0000313" key="10">
    <source>
        <dbReference type="Proteomes" id="UP001465668"/>
    </source>
</evidence>
<dbReference type="Gene3D" id="4.10.450.10">
    <property type="entry name" value="Glucose Oxidase, domain 2"/>
    <property type="match status" value="1"/>
</dbReference>
<organism evidence="9 10">
    <name type="scientific">Seiridium cardinale</name>
    <dbReference type="NCBI Taxonomy" id="138064"/>
    <lineage>
        <taxon>Eukaryota</taxon>
        <taxon>Fungi</taxon>
        <taxon>Dikarya</taxon>
        <taxon>Ascomycota</taxon>
        <taxon>Pezizomycotina</taxon>
        <taxon>Sordariomycetes</taxon>
        <taxon>Xylariomycetidae</taxon>
        <taxon>Amphisphaeriales</taxon>
        <taxon>Sporocadaceae</taxon>
        <taxon>Seiridium</taxon>
    </lineage>
</organism>
<dbReference type="Gene3D" id="3.50.50.60">
    <property type="entry name" value="FAD/NAD(P)-binding domain"/>
    <property type="match status" value="1"/>
</dbReference>
<evidence type="ECO:0000256" key="5">
    <source>
        <dbReference type="ARBA" id="ARBA00023002"/>
    </source>
</evidence>
<evidence type="ECO:0008006" key="11">
    <source>
        <dbReference type="Google" id="ProtNLM"/>
    </source>
</evidence>
<dbReference type="InterPro" id="IPR012132">
    <property type="entry name" value="GMC_OxRdtase"/>
</dbReference>
<dbReference type="PANTHER" id="PTHR11552:SF201">
    <property type="entry name" value="GLUCOSE-METHANOL-CHOLINE OXIDOREDUCTASE N-TERMINAL DOMAIN-CONTAINING PROTEIN"/>
    <property type="match status" value="1"/>
</dbReference>
<keyword evidence="4" id="KW-0274">FAD</keyword>
<feature type="signal peptide" evidence="6">
    <location>
        <begin position="1"/>
        <end position="20"/>
    </location>
</feature>
<evidence type="ECO:0000256" key="2">
    <source>
        <dbReference type="ARBA" id="ARBA00010790"/>
    </source>
</evidence>
<dbReference type="InterPro" id="IPR000172">
    <property type="entry name" value="GMC_OxRdtase_N"/>
</dbReference>
<evidence type="ECO:0000313" key="9">
    <source>
        <dbReference type="EMBL" id="KAK9783695.1"/>
    </source>
</evidence>
<feature type="domain" description="Glucose-methanol-choline oxidoreductase C-terminal" evidence="8">
    <location>
        <begin position="464"/>
        <end position="601"/>
    </location>
</feature>
<dbReference type="PANTHER" id="PTHR11552">
    <property type="entry name" value="GLUCOSE-METHANOL-CHOLINE GMC OXIDOREDUCTASE"/>
    <property type="match status" value="1"/>
</dbReference>
<feature type="domain" description="Glucose-methanol-choline oxidoreductase N-terminal" evidence="7">
    <location>
        <begin position="35"/>
        <end position="351"/>
    </location>
</feature>
<dbReference type="InterPro" id="IPR027424">
    <property type="entry name" value="Glucose_Oxidase_domain_2"/>
</dbReference>
<reference evidence="9 10" key="1">
    <citation type="submission" date="2024-02" db="EMBL/GenBank/DDBJ databases">
        <title>First draft genome assembly of two strains of Seiridium cardinale.</title>
        <authorList>
            <person name="Emiliani G."/>
            <person name="Scali E."/>
        </authorList>
    </citation>
    <scope>NUCLEOTIDE SEQUENCE [LARGE SCALE GENOMIC DNA]</scope>
    <source>
        <strain evidence="9 10">BM-138-000479</strain>
    </source>
</reference>
<comment type="caution">
    <text evidence="9">The sequence shown here is derived from an EMBL/GenBank/DDBJ whole genome shotgun (WGS) entry which is preliminary data.</text>
</comment>
<keyword evidence="3" id="KW-0285">Flavoprotein</keyword>
<gene>
    <name evidence="9" type="ORF">SCAR479_00254</name>
</gene>
<keyword evidence="5" id="KW-0560">Oxidoreductase</keyword>
<dbReference type="Gene3D" id="3.30.560.10">
    <property type="entry name" value="Glucose Oxidase, domain 3"/>
    <property type="match status" value="1"/>
</dbReference>
<evidence type="ECO:0000256" key="1">
    <source>
        <dbReference type="ARBA" id="ARBA00001974"/>
    </source>
</evidence>
<comment type="cofactor">
    <cofactor evidence="1">
        <name>FAD</name>
        <dbReference type="ChEBI" id="CHEBI:57692"/>
    </cofactor>
</comment>
<accession>A0ABR2Y9T4</accession>
<proteinExistence type="inferred from homology"/>
<evidence type="ECO:0000256" key="4">
    <source>
        <dbReference type="ARBA" id="ARBA00022827"/>
    </source>
</evidence>
<protein>
    <recommendedName>
        <fullName evidence="11">GMC oxidoreductase</fullName>
    </recommendedName>
</protein>
<evidence type="ECO:0000259" key="8">
    <source>
        <dbReference type="Pfam" id="PF05199"/>
    </source>
</evidence>
<dbReference type="PIRSF" id="PIRSF000137">
    <property type="entry name" value="Alcohol_oxidase"/>
    <property type="match status" value="1"/>
</dbReference>
<dbReference type="Pfam" id="PF00732">
    <property type="entry name" value="GMC_oxred_N"/>
    <property type="match status" value="1"/>
</dbReference>
<evidence type="ECO:0000256" key="6">
    <source>
        <dbReference type="SAM" id="SignalP"/>
    </source>
</evidence>
<comment type="similarity">
    <text evidence="2">Belongs to the GMC oxidoreductase family.</text>
</comment>
<evidence type="ECO:0000259" key="7">
    <source>
        <dbReference type="Pfam" id="PF00732"/>
    </source>
</evidence>
<feature type="chain" id="PRO_5046302505" description="GMC oxidoreductase" evidence="6">
    <location>
        <begin position="21"/>
        <end position="612"/>
    </location>
</feature>
<dbReference type="SUPFAM" id="SSF54373">
    <property type="entry name" value="FAD-linked reductases, C-terminal domain"/>
    <property type="match status" value="1"/>
</dbReference>
<dbReference type="EMBL" id="JARVKM010000001">
    <property type="protein sequence ID" value="KAK9783695.1"/>
    <property type="molecule type" value="Genomic_DNA"/>
</dbReference>
<dbReference type="InterPro" id="IPR036188">
    <property type="entry name" value="FAD/NAD-bd_sf"/>
</dbReference>
<keyword evidence="6" id="KW-0732">Signal</keyword>
<name>A0ABR2Y9T4_9PEZI</name>
<keyword evidence="10" id="KW-1185">Reference proteome</keyword>
<sequence length="612" mass="65680">MPHFIVRISALLLICAFSHATLITDDVAIATNKTFDYVVVGAGLTGITVGNKLSGAGFSVLLIEAGPDPRWNPAVYNAEERYNLNGYCNWRYPAYHENGTALSWTIDSGACIGGSTSINGLMWYRPTKAEVNKLENLGNPGWSWANLEPYMEAIERFQPPNNIQVEKGAGYDPSNHGFDGQVNVSFPTPMRIPGTVDIFKSALPQVFPGLSIGNDISNRTSIVSASSSWTIWYDAATGKNRRSSAADGLLWATNQQIDTLVVLANHTVDNVVFESTEEQEPKAIGVVLAAGAEFPVSTVLAGKEVILAAGSLGSAPILERSGIGNPGILEGLGIVPVVNLPGVGVNLNDQPGTGTSALVFEKYWNDTSIIDGRILFAPEVSLVNLDEVWGTEASTYAIDLSSSSNLLSRAQSLLDAGGAATLEGAQQILNTTIDLIVNSRLPVAEFIADSYPTVLFAAFWPSQPLSRGHIHINTSSPFSFPIITPRLLSDSFDQAIAVSMARKSRVLFTNDAFEDVVQDPFYDPQNIGINGTDEEYLGWYEKTAYGASHWIGSTAMIPQELGGVVSPTLQVYGTRSLRIVDAGILPFQVTSHTMSMLYAVAQKAAALILEDA</sequence>
<dbReference type="Pfam" id="PF05199">
    <property type="entry name" value="GMC_oxred_C"/>
    <property type="match status" value="1"/>
</dbReference>
<dbReference type="Proteomes" id="UP001465668">
    <property type="component" value="Unassembled WGS sequence"/>
</dbReference>
<dbReference type="InterPro" id="IPR007867">
    <property type="entry name" value="GMC_OxRtase_C"/>
</dbReference>
<dbReference type="SUPFAM" id="SSF51905">
    <property type="entry name" value="FAD/NAD(P)-binding domain"/>
    <property type="match status" value="1"/>
</dbReference>
<evidence type="ECO:0000256" key="3">
    <source>
        <dbReference type="ARBA" id="ARBA00022630"/>
    </source>
</evidence>